<dbReference type="EMBL" id="CP045890">
    <property type="protein sequence ID" value="QQP56578.1"/>
    <property type="molecule type" value="Genomic_DNA"/>
</dbReference>
<proteinExistence type="predicted"/>
<evidence type="ECO:0000313" key="2">
    <source>
        <dbReference type="Proteomes" id="UP000595437"/>
    </source>
</evidence>
<organism evidence="1 2">
    <name type="scientific">Caligus rogercresseyi</name>
    <name type="common">Sea louse</name>
    <dbReference type="NCBI Taxonomy" id="217165"/>
    <lineage>
        <taxon>Eukaryota</taxon>
        <taxon>Metazoa</taxon>
        <taxon>Ecdysozoa</taxon>
        <taxon>Arthropoda</taxon>
        <taxon>Crustacea</taxon>
        <taxon>Multicrustacea</taxon>
        <taxon>Hexanauplia</taxon>
        <taxon>Copepoda</taxon>
        <taxon>Siphonostomatoida</taxon>
        <taxon>Caligidae</taxon>
        <taxon>Caligus</taxon>
    </lineage>
</organism>
<gene>
    <name evidence="1" type="ORF">FKW44_001285</name>
</gene>
<sequence length="52" mass="5129">AAPSVVDAEAVEGALVSSEALAEVAAAPEDDALSWESAVVDSAAEAMWAGIK</sequence>
<name>A0A7T8KII5_CALRO</name>
<dbReference type="Proteomes" id="UP000595437">
    <property type="component" value="Chromosome 1"/>
</dbReference>
<keyword evidence="2" id="KW-1185">Reference proteome</keyword>
<feature type="non-terminal residue" evidence="1">
    <location>
        <position position="1"/>
    </location>
</feature>
<protein>
    <submittedName>
        <fullName evidence="1">Uncharacterized protein</fullName>
    </submittedName>
</protein>
<reference evidence="2" key="1">
    <citation type="submission" date="2021-01" db="EMBL/GenBank/DDBJ databases">
        <title>Caligus Genome Assembly.</title>
        <authorList>
            <person name="Gallardo-Escarate C."/>
        </authorList>
    </citation>
    <scope>NUCLEOTIDE SEQUENCE [LARGE SCALE GENOMIC DNA]</scope>
</reference>
<dbReference type="AlphaFoldDB" id="A0A7T8KII5"/>
<accession>A0A7T8KII5</accession>
<evidence type="ECO:0000313" key="1">
    <source>
        <dbReference type="EMBL" id="QQP56578.1"/>
    </source>
</evidence>